<accession>A0A016SYB3</accession>
<sequence length="131" mass="14573">MVDSPVMDPVYSIVIKGLQAGNLHGDVELLRHSRKLKVADFTLANGKLLLLRDHDAVQVVPKEFCRNVSDDAYSGLLARHSPEEIFSNIVEESVLGNHEERCVEVVMRLQRLRTSQRTSKGDSTTVSNNCG</sequence>
<reference evidence="2" key="1">
    <citation type="journal article" date="2015" name="Nat. Genet.">
        <title>The genome and transcriptome of the zoonotic hookworm Ancylostoma ceylanicum identify infection-specific gene families.</title>
        <authorList>
            <person name="Schwarz E.M."/>
            <person name="Hu Y."/>
            <person name="Antoshechkin I."/>
            <person name="Miller M.M."/>
            <person name="Sternberg P.W."/>
            <person name="Aroian R.V."/>
        </authorList>
    </citation>
    <scope>NUCLEOTIDE SEQUENCE</scope>
    <source>
        <strain evidence="2">HY135</strain>
    </source>
</reference>
<protein>
    <submittedName>
        <fullName evidence="1">Uncharacterized protein</fullName>
    </submittedName>
</protein>
<comment type="caution">
    <text evidence="1">The sequence shown here is derived from an EMBL/GenBank/DDBJ whole genome shotgun (WGS) entry which is preliminary data.</text>
</comment>
<keyword evidence="2" id="KW-1185">Reference proteome</keyword>
<organism evidence="1 2">
    <name type="scientific">Ancylostoma ceylanicum</name>
    <dbReference type="NCBI Taxonomy" id="53326"/>
    <lineage>
        <taxon>Eukaryota</taxon>
        <taxon>Metazoa</taxon>
        <taxon>Ecdysozoa</taxon>
        <taxon>Nematoda</taxon>
        <taxon>Chromadorea</taxon>
        <taxon>Rhabditida</taxon>
        <taxon>Rhabditina</taxon>
        <taxon>Rhabditomorpha</taxon>
        <taxon>Strongyloidea</taxon>
        <taxon>Ancylostomatidae</taxon>
        <taxon>Ancylostomatinae</taxon>
        <taxon>Ancylostoma</taxon>
    </lineage>
</organism>
<name>A0A016SYB3_9BILA</name>
<evidence type="ECO:0000313" key="1">
    <source>
        <dbReference type="EMBL" id="EYB95440.1"/>
    </source>
</evidence>
<dbReference type="Proteomes" id="UP000024635">
    <property type="component" value="Unassembled WGS sequence"/>
</dbReference>
<evidence type="ECO:0000313" key="2">
    <source>
        <dbReference type="Proteomes" id="UP000024635"/>
    </source>
</evidence>
<dbReference type="EMBL" id="JARK01001496">
    <property type="protein sequence ID" value="EYB95440.1"/>
    <property type="molecule type" value="Genomic_DNA"/>
</dbReference>
<gene>
    <name evidence="1" type="primary">Acey_s0160.g3356</name>
    <name evidence="1" type="ORF">Y032_0160g3356</name>
</gene>
<dbReference type="AlphaFoldDB" id="A0A016SYB3"/>
<proteinExistence type="predicted"/>